<keyword evidence="2" id="KW-1185">Reference proteome</keyword>
<dbReference type="SUPFAM" id="SSF46785">
    <property type="entry name" value="Winged helix' DNA-binding domain"/>
    <property type="match status" value="1"/>
</dbReference>
<dbReference type="PANTHER" id="PTHR33204">
    <property type="entry name" value="TRANSCRIPTIONAL REGULATOR, MARR FAMILY"/>
    <property type="match status" value="1"/>
</dbReference>
<sequence length="122" mass="13579">MALKIRKNPVVPAPYCPVSEFMNMLSGAWTTHVLWHLQATPRRFGELRVDMPQISAKTLTARLRMLEQHGLVVRTVMPTSPPSTEYGLTDLGRELIPVLSAIAEVGRKLKLSRTGEICQEAA</sequence>
<dbReference type="EMBL" id="CP025611">
    <property type="protein sequence ID" value="AUN29647.1"/>
    <property type="molecule type" value="Genomic_DNA"/>
</dbReference>
<dbReference type="RefSeq" id="WP_102111371.1">
    <property type="nucleotide sequence ID" value="NZ_BMGN01000003.1"/>
</dbReference>
<proteinExistence type="predicted"/>
<gene>
    <name evidence="1" type="ORF">C0V82_04960</name>
</gene>
<dbReference type="PROSITE" id="PS51118">
    <property type="entry name" value="HTH_HXLR"/>
    <property type="match status" value="1"/>
</dbReference>
<dbReference type="Proteomes" id="UP000234752">
    <property type="component" value="Chromosome eg_1"/>
</dbReference>
<dbReference type="InterPro" id="IPR002577">
    <property type="entry name" value="HTH_HxlR"/>
</dbReference>
<reference evidence="1 2" key="1">
    <citation type="submission" date="2017-12" db="EMBL/GenBank/DDBJ databases">
        <title>Genomes of bacteria within cyanobacterial aggregates.</title>
        <authorList>
            <person name="Cai H."/>
        </authorList>
    </citation>
    <scope>NUCLEOTIDE SEQUENCE [LARGE SCALE GENOMIC DNA]</scope>
    <source>
        <strain evidence="1 2">TH16</strain>
    </source>
</reference>
<dbReference type="Pfam" id="PF01638">
    <property type="entry name" value="HxlR"/>
    <property type="match status" value="1"/>
</dbReference>
<evidence type="ECO:0000313" key="2">
    <source>
        <dbReference type="Proteomes" id="UP000234752"/>
    </source>
</evidence>
<dbReference type="Gene3D" id="1.10.10.10">
    <property type="entry name" value="Winged helix-like DNA-binding domain superfamily/Winged helix DNA-binding domain"/>
    <property type="match status" value="1"/>
</dbReference>
<dbReference type="AlphaFoldDB" id="A0A2K9N980"/>
<dbReference type="PANTHER" id="PTHR33204:SF37">
    <property type="entry name" value="HTH-TYPE TRANSCRIPTIONAL REGULATOR YODB"/>
    <property type="match status" value="1"/>
</dbReference>
<dbReference type="InterPro" id="IPR036388">
    <property type="entry name" value="WH-like_DNA-bd_sf"/>
</dbReference>
<accession>A0A2K9N980</accession>
<protein>
    <submittedName>
        <fullName evidence="1">Transcriptional regulator</fullName>
    </submittedName>
</protein>
<evidence type="ECO:0000313" key="1">
    <source>
        <dbReference type="EMBL" id="AUN29647.1"/>
    </source>
</evidence>
<dbReference type="InterPro" id="IPR036390">
    <property type="entry name" value="WH_DNA-bd_sf"/>
</dbReference>
<organism evidence="1 2">
    <name type="scientific">Niveispirillum cyanobacteriorum</name>
    <dbReference type="NCBI Taxonomy" id="1612173"/>
    <lineage>
        <taxon>Bacteria</taxon>
        <taxon>Pseudomonadati</taxon>
        <taxon>Pseudomonadota</taxon>
        <taxon>Alphaproteobacteria</taxon>
        <taxon>Rhodospirillales</taxon>
        <taxon>Azospirillaceae</taxon>
        <taxon>Niveispirillum</taxon>
    </lineage>
</organism>
<dbReference type="OrthoDB" id="9800350at2"/>
<name>A0A2K9N980_9PROT</name>
<dbReference type="KEGG" id="ncb:C0V82_04960"/>